<dbReference type="EMBL" id="JAPZBS010000001">
    <property type="protein sequence ID" value="KAJ5390410.1"/>
    <property type="molecule type" value="Genomic_DNA"/>
</dbReference>
<keyword evidence="3" id="KW-1185">Reference proteome</keyword>
<proteinExistence type="predicted"/>
<reference evidence="2" key="1">
    <citation type="submission" date="2022-11" db="EMBL/GenBank/DDBJ databases">
        <authorList>
            <person name="Petersen C."/>
        </authorList>
    </citation>
    <scope>NUCLEOTIDE SEQUENCE</scope>
    <source>
        <strain evidence="2">IBT 29864</strain>
    </source>
</reference>
<feature type="region of interest" description="Disordered" evidence="1">
    <location>
        <begin position="1"/>
        <end position="23"/>
    </location>
</feature>
<dbReference type="Proteomes" id="UP001147782">
    <property type="component" value="Unassembled WGS sequence"/>
</dbReference>
<dbReference type="AlphaFoldDB" id="A0A9X0B6Z3"/>
<evidence type="ECO:0000313" key="2">
    <source>
        <dbReference type="EMBL" id="KAJ5390410.1"/>
    </source>
</evidence>
<evidence type="ECO:0000256" key="1">
    <source>
        <dbReference type="SAM" id="MobiDB-lite"/>
    </source>
</evidence>
<name>A0A9X0B6Z3_9EURO</name>
<dbReference type="GeneID" id="81433586"/>
<protein>
    <submittedName>
        <fullName evidence="2">Uncharacterized protein</fullName>
    </submittedName>
</protein>
<gene>
    <name evidence="2" type="ORF">N7496_001478</name>
</gene>
<evidence type="ECO:0000313" key="3">
    <source>
        <dbReference type="Proteomes" id="UP001147782"/>
    </source>
</evidence>
<reference evidence="2" key="2">
    <citation type="journal article" date="2023" name="IMA Fungus">
        <title>Comparative genomic study of the Penicillium genus elucidates a diverse pangenome and 15 lateral gene transfer events.</title>
        <authorList>
            <person name="Petersen C."/>
            <person name="Sorensen T."/>
            <person name="Nielsen M.R."/>
            <person name="Sondergaard T.E."/>
            <person name="Sorensen J.L."/>
            <person name="Fitzpatrick D.A."/>
            <person name="Frisvad J.C."/>
            <person name="Nielsen K.L."/>
        </authorList>
    </citation>
    <scope>NUCLEOTIDE SEQUENCE</scope>
    <source>
        <strain evidence="2">IBT 29864</strain>
    </source>
</reference>
<dbReference type="RefSeq" id="XP_056561138.1">
    <property type="nucleotide sequence ID" value="XM_056694409.1"/>
</dbReference>
<accession>A0A9X0B6Z3</accession>
<organism evidence="2 3">
    <name type="scientific">Penicillium cataractarum</name>
    <dbReference type="NCBI Taxonomy" id="2100454"/>
    <lineage>
        <taxon>Eukaryota</taxon>
        <taxon>Fungi</taxon>
        <taxon>Dikarya</taxon>
        <taxon>Ascomycota</taxon>
        <taxon>Pezizomycotina</taxon>
        <taxon>Eurotiomycetes</taxon>
        <taxon>Eurotiomycetidae</taxon>
        <taxon>Eurotiales</taxon>
        <taxon>Aspergillaceae</taxon>
        <taxon>Penicillium</taxon>
    </lineage>
</organism>
<comment type="caution">
    <text evidence="2">The sequence shown here is derived from an EMBL/GenBank/DDBJ whole genome shotgun (WGS) entry which is preliminary data.</text>
</comment>
<sequence length="145" mass="16418">MQPPADYTQSQPTTPPPPPNPSRTTIYVCVPLDNRTIDAFKASPNKDLAILIRATHELLVPNNRDLEMVIGDGPLVKDNFVPVAVNLKPKDGTDPAGEFDLYDEDEREWLIKQAEINVAGWMFRYREFGRISFGMKIFLQEIGFI</sequence>